<reference evidence="1" key="2">
    <citation type="journal article" date="2022" name="Microbiol. Resour. Announc.">
        <title>Metagenome Sequencing to Explore Phylogenomics of Terrestrial Cyanobacteria.</title>
        <authorList>
            <person name="Ward R.D."/>
            <person name="Stajich J.E."/>
            <person name="Johansen J.R."/>
            <person name="Huntemann M."/>
            <person name="Clum A."/>
            <person name="Foster B."/>
            <person name="Foster B."/>
            <person name="Roux S."/>
            <person name="Palaniappan K."/>
            <person name="Varghese N."/>
            <person name="Mukherjee S."/>
            <person name="Reddy T.B.K."/>
            <person name="Daum C."/>
            <person name="Copeland A."/>
            <person name="Chen I.A."/>
            <person name="Ivanova N.N."/>
            <person name="Kyrpides N.C."/>
            <person name="Shapiro N."/>
            <person name="Eloe-Fadrosh E.A."/>
            <person name="Pietrasiak N."/>
        </authorList>
    </citation>
    <scope>NUCLEOTIDE SEQUENCE</scope>
    <source>
        <strain evidence="1">HA4357-MV3</strain>
    </source>
</reference>
<gene>
    <name evidence="1" type="ORF">KME28_13165</name>
</gene>
<evidence type="ECO:0000313" key="1">
    <source>
        <dbReference type="EMBL" id="MBW4432647.1"/>
    </source>
</evidence>
<dbReference type="Proteomes" id="UP000813215">
    <property type="component" value="Unassembled WGS sequence"/>
</dbReference>
<dbReference type="AlphaFoldDB" id="A0A9E3H8H9"/>
<dbReference type="EMBL" id="JAHHHW010000089">
    <property type="protein sequence ID" value="MBW4432647.1"/>
    <property type="molecule type" value="Genomic_DNA"/>
</dbReference>
<evidence type="ECO:0000313" key="2">
    <source>
        <dbReference type="Proteomes" id="UP000813215"/>
    </source>
</evidence>
<name>A0A9E3H8H9_9NOST</name>
<proteinExistence type="predicted"/>
<organism evidence="1 2">
    <name type="scientific">Pelatocladus maniniholoensis HA4357-MV3</name>
    <dbReference type="NCBI Taxonomy" id="1117104"/>
    <lineage>
        <taxon>Bacteria</taxon>
        <taxon>Bacillati</taxon>
        <taxon>Cyanobacteriota</taxon>
        <taxon>Cyanophyceae</taxon>
        <taxon>Nostocales</taxon>
        <taxon>Nostocaceae</taxon>
        <taxon>Pelatocladus</taxon>
    </lineage>
</organism>
<reference evidence="1" key="1">
    <citation type="submission" date="2021-05" db="EMBL/GenBank/DDBJ databases">
        <authorList>
            <person name="Pietrasiak N."/>
            <person name="Ward R."/>
            <person name="Stajich J.E."/>
            <person name="Kurbessoian T."/>
        </authorList>
    </citation>
    <scope>NUCLEOTIDE SEQUENCE</scope>
    <source>
        <strain evidence="1">HA4357-MV3</strain>
    </source>
</reference>
<protein>
    <submittedName>
        <fullName evidence="1">Uncharacterized protein</fullName>
    </submittedName>
</protein>
<comment type="caution">
    <text evidence="1">The sequence shown here is derived from an EMBL/GenBank/DDBJ whole genome shotgun (WGS) entry which is preliminary data.</text>
</comment>
<accession>A0A9E3H8H9</accession>
<sequence length="50" mass="5998">MQETAAQILVRTAQRWYSIRHLDSDTRKRLMAMTEEEFKVEYEKLVKPVA</sequence>